<feature type="signal peptide" evidence="2">
    <location>
        <begin position="1"/>
        <end position="19"/>
    </location>
</feature>
<name>A0ABS6SNB8_9SPHN</name>
<accession>A0ABS6SNB8</accession>
<protein>
    <submittedName>
        <fullName evidence="3">Uncharacterized protein</fullName>
    </submittedName>
</protein>
<feature type="region of interest" description="Disordered" evidence="1">
    <location>
        <begin position="18"/>
        <end position="47"/>
    </location>
</feature>
<keyword evidence="2" id="KW-0732">Signal</keyword>
<evidence type="ECO:0000313" key="4">
    <source>
        <dbReference type="Proteomes" id="UP000699975"/>
    </source>
</evidence>
<comment type="caution">
    <text evidence="3">The sequence shown here is derived from an EMBL/GenBank/DDBJ whole genome shotgun (WGS) entry which is preliminary data.</text>
</comment>
<sequence>MAIALLIGSALLVSLQAQAAPQTSEDEPKAVEASEVSANPTEAVDAEPEVTAAAAEEDEIICRRTRVVGSRFNKKLCGTKAQWEAMSDRSRDTAQEFQRKGRSIRQPGG</sequence>
<organism evidence="3 4">
    <name type="scientific">Erythrobacter ani</name>
    <dbReference type="NCBI Taxonomy" id="2827235"/>
    <lineage>
        <taxon>Bacteria</taxon>
        <taxon>Pseudomonadati</taxon>
        <taxon>Pseudomonadota</taxon>
        <taxon>Alphaproteobacteria</taxon>
        <taxon>Sphingomonadales</taxon>
        <taxon>Erythrobacteraceae</taxon>
        <taxon>Erythrobacter/Porphyrobacter group</taxon>
        <taxon>Erythrobacter</taxon>
    </lineage>
</organism>
<dbReference type="EMBL" id="JAGSPB010000002">
    <property type="protein sequence ID" value="MBV7266002.1"/>
    <property type="molecule type" value="Genomic_DNA"/>
</dbReference>
<evidence type="ECO:0000313" key="3">
    <source>
        <dbReference type="EMBL" id="MBV7266002.1"/>
    </source>
</evidence>
<feature type="chain" id="PRO_5046937784" evidence="2">
    <location>
        <begin position="20"/>
        <end position="109"/>
    </location>
</feature>
<keyword evidence="4" id="KW-1185">Reference proteome</keyword>
<evidence type="ECO:0000256" key="2">
    <source>
        <dbReference type="SAM" id="SignalP"/>
    </source>
</evidence>
<dbReference type="RefSeq" id="WP_218316618.1">
    <property type="nucleotide sequence ID" value="NZ_JAGSPB010000002.1"/>
</dbReference>
<proteinExistence type="predicted"/>
<reference evidence="3 4" key="1">
    <citation type="submission" date="2021-04" db="EMBL/GenBank/DDBJ databases">
        <authorList>
            <person name="Pira H."/>
            <person name="Risdian C."/>
            <person name="Wink J."/>
        </authorList>
    </citation>
    <scope>NUCLEOTIDE SEQUENCE [LARGE SCALE GENOMIC DNA]</scope>
    <source>
        <strain evidence="3 4">WH131</strain>
    </source>
</reference>
<dbReference type="Proteomes" id="UP000699975">
    <property type="component" value="Unassembled WGS sequence"/>
</dbReference>
<feature type="compositionally biased region" description="Basic and acidic residues" evidence="1">
    <location>
        <begin position="86"/>
        <end position="99"/>
    </location>
</feature>
<evidence type="ECO:0000256" key="1">
    <source>
        <dbReference type="SAM" id="MobiDB-lite"/>
    </source>
</evidence>
<feature type="region of interest" description="Disordered" evidence="1">
    <location>
        <begin position="85"/>
        <end position="109"/>
    </location>
</feature>
<gene>
    <name evidence="3" type="ORF">KCG45_07400</name>
</gene>